<dbReference type="SMART" id="SM00458">
    <property type="entry name" value="RICIN"/>
    <property type="match status" value="1"/>
</dbReference>
<feature type="chain" id="PRO_5045777498" evidence="5">
    <location>
        <begin position="32"/>
        <end position="628"/>
    </location>
</feature>
<keyword evidence="8" id="KW-1185">Reference proteome</keyword>
<dbReference type="InterPro" id="IPR001139">
    <property type="entry name" value="Glyco_hydro_30"/>
</dbReference>
<dbReference type="Pfam" id="PF14200">
    <property type="entry name" value="RicinB_lectin_2"/>
    <property type="match status" value="2"/>
</dbReference>
<gene>
    <name evidence="7" type="ORF">ATI61_103371</name>
</gene>
<keyword evidence="3 4" id="KW-0378">Hydrolase</keyword>
<dbReference type="Proteomes" id="UP000256345">
    <property type="component" value="Unassembled WGS sequence"/>
</dbReference>
<evidence type="ECO:0000256" key="1">
    <source>
        <dbReference type="ARBA" id="ARBA00005382"/>
    </source>
</evidence>
<sequence>MHKGMSGRRTAWSTLAATALLCTFSPASAVAAGESVQVWLTTTSNNVLSKRLSAEPARNFGPESGTSLVIDLNEATTYQSIDGFGGALTDASAWVIYNSPQRNAIMNDLFSVAGGAGYNLVRVPMGSSDFARNHYTYDDTCCDLNDFSVNHDTAYIIPLLQQARQLNPELKLMAVPWSAPGWMKFNNSLTGGGYLRNDLYGLYANYFVRFLQAYNSHGLPVYAVSMQNEPHYAAPSYASMQMEPNDQSNFATQNLRPALNNAGLGSVKILGWDHNWYDNGSPARFPFDLMSYNNSQALSSVAGVAYHCYEGPDGSYSVQSDFRNAYPGKEVHFTECSGGDWATNQAGNLKWELQNNVIGPLRNWAKSSLYWNIALDQNHGPRVGGCDNCRGMITVNTATGTYTKNEDYYSWGHLAKVVRTGAVRIASTSLGNGSIETVAFKNPDGSLALVALNSNETSSLTFKVRWAGQSFDYTLPARSVASFKWDSRAYYRLVNRSTGRCVDVAGPSTADGANIHQWACHTGSSQQWAMEPADSGYYRFVSRYSGKVLDVAGPSTADGANIQQWTSFNAANQQFKPILVSDGWYRFEARHSGKVIDVANCWSSGDGANIQQWIWSNNDCQQFRLERM</sequence>
<evidence type="ECO:0000259" key="6">
    <source>
        <dbReference type="SMART" id="SM00458"/>
    </source>
</evidence>
<reference evidence="7 8" key="1">
    <citation type="submission" date="2018-08" db="EMBL/GenBank/DDBJ databases">
        <title>Genomic Encyclopedia of Archaeal and Bacterial Type Strains, Phase II (KMG-II): from individual species to whole genera.</title>
        <authorList>
            <person name="Goeker M."/>
        </authorList>
    </citation>
    <scope>NUCLEOTIDE SEQUENCE [LARGE SCALE GENOMIC DNA]</scope>
    <source>
        <strain evidence="7 8">DSM 2261</strain>
    </source>
</reference>
<dbReference type="PANTHER" id="PTHR11069">
    <property type="entry name" value="GLUCOSYLCERAMIDASE"/>
    <property type="match status" value="1"/>
</dbReference>
<evidence type="ECO:0000313" key="8">
    <source>
        <dbReference type="Proteomes" id="UP000256345"/>
    </source>
</evidence>
<dbReference type="SUPFAM" id="SSF51445">
    <property type="entry name" value="(Trans)glycosidases"/>
    <property type="match status" value="1"/>
</dbReference>
<dbReference type="SUPFAM" id="SSF51011">
    <property type="entry name" value="Glycosyl hydrolase domain"/>
    <property type="match status" value="1"/>
</dbReference>
<proteinExistence type="inferred from homology"/>
<dbReference type="Pfam" id="PF17189">
    <property type="entry name" value="Glyco_hydro_30C"/>
    <property type="match status" value="1"/>
</dbReference>
<protein>
    <submittedName>
        <fullName evidence="7">Glucosylceramidase</fullName>
    </submittedName>
</protein>
<feature type="signal peptide" evidence="5">
    <location>
        <begin position="1"/>
        <end position="31"/>
    </location>
</feature>
<comment type="caution">
    <text evidence="7">The sequence shown here is derived from an EMBL/GenBank/DDBJ whole genome shotgun (WGS) entry which is preliminary data.</text>
</comment>
<dbReference type="Pfam" id="PF02055">
    <property type="entry name" value="Glyco_hydro_30"/>
    <property type="match status" value="1"/>
</dbReference>
<dbReference type="Gene3D" id="3.20.20.80">
    <property type="entry name" value="Glycosidases"/>
    <property type="match status" value="1"/>
</dbReference>
<evidence type="ECO:0000256" key="2">
    <source>
        <dbReference type="ARBA" id="ARBA00022729"/>
    </source>
</evidence>
<dbReference type="InterPro" id="IPR033452">
    <property type="entry name" value="GH30_C"/>
</dbReference>
<accession>A0ABX9K6H2</accession>
<dbReference type="InterPro" id="IPR017853">
    <property type="entry name" value="GH"/>
</dbReference>
<evidence type="ECO:0000256" key="4">
    <source>
        <dbReference type="RuleBase" id="RU361188"/>
    </source>
</evidence>
<dbReference type="PANTHER" id="PTHR11069:SF23">
    <property type="entry name" value="LYSOSOMAL ACID GLUCOSYLCERAMIDASE"/>
    <property type="match status" value="1"/>
</dbReference>
<dbReference type="PROSITE" id="PS50231">
    <property type="entry name" value="RICIN_B_LECTIN"/>
    <property type="match status" value="1"/>
</dbReference>
<keyword evidence="4" id="KW-0326">Glycosidase</keyword>
<dbReference type="Gene3D" id="2.80.10.50">
    <property type="match status" value="1"/>
</dbReference>
<evidence type="ECO:0000256" key="3">
    <source>
        <dbReference type="ARBA" id="ARBA00022801"/>
    </source>
</evidence>
<comment type="similarity">
    <text evidence="1 4">Belongs to the glycosyl hydrolase 30 family.</text>
</comment>
<dbReference type="InterPro" id="IPR013780">
    <property type="entry name" value="Glyco_hydro_b"/>
</dbReference>
<dbReference type="RefSeq" id="WP_047856184.1">
    <property type="nucleotide sequence ID" value="NZ_CP011509.1"/>
</dbReference>
<evidence type="ECO:0000256" key="5">
    <source>
        <dbReference type="SAM" id="SignalP"/>
    </source>
</evidence>
<dbReference type="EMBL" id="QUMU01000003">
    <property type="protein sequence ID" value="REG34471.1"/>
    <property type="molecule type" value="Genomic_DNA"/>
</dbReference>
<dbReference type="CDD" id="cd23458">
    <property type="entry name" value="beta-trefoil_Ricin_AgaB34-like"/>
    <property type="match status" value="1"/>
</dbReference>
<dbReference type="InterPro" id="IPR000772">
    <property type="entry name" value="Ricin_B_lectin"/>
</dbReference>
<feature type="domain" description="Ricin B lectin" evidence="6">
    <location>
        <begin position="488"/>
        <end position="626"/>
    </location>
</feature>
<dbReference type="InterPro" id="IPR033453">
    <property type="entry name" value="Glyco_hydro_30_TIM-barrel"/>
</dbReference>
<name>A0ABX9K6H2_9BACT</name>
<dbReference type="SUPFAM" id="SSF50370">
    <property type="entry name" value="Ricin B-like lectins"/>
    <property type="match status" value="1"/>
</dbReference>
<dbReference type="InterPro" id="IPR035992">
    <property type="entry name" value="Ricin_B-like_lectins"/>
</dbReference>
<dbReference type="Gene3D" id="2.60.40.1180">
    <property type="entry name" value="Golgi alpha-mannosidase II"/>
    <property type="match status" value="1"/>
</dbReference>
<evidence type="ECO:0000313" key="7">
    <source>
        <dbReference type="EMBL" id="REG34471.1"/>
    </source>
</evidence>
<dbReference type="PRINTS" id="PR00843">
    <property type="entry name" value="GLHYDRLASE30"/>
</dbReference>
<organism evidence="7 8">
    <name type="scientific">Archangium gephyra</name>
    <dbReference type="NCBI Taxonomy" id="48"/>
    <lineage>
        <taxon>Bacteria</taxon>
        <taxon>Pseudomonadati</taxon>
        <taxon>Myxococcota</taxon>
        <taxon>Myxococcia</taxon>
        <taxon>Myxococcales</taxon>
        <taxon>Cystobacterineae</taxon>
        <taxon>Archangiaceae</taxon>
        <taxon>Archangium</taxon>
    </lineage>
</organism>
<keyword evidence="2 5" id="KW-0732">Signal</keyword>